<dbReference type="AlphaFoldDB" id="V4BMR5"/>
<dbReference type="GeneID" id="20249357"/>
<dbReference type="Proteomes" id="UP000030746">
    <property type="component" value="Unassembled WGS sequence"/>
</dbReference>
<dbReference type="GO" id="GO:0031083">
    <property type="term" value="C:BLOC-1 complex"/>
    <property type="evidence" value="ECO:0007669"/>
    <property type="project" value="TreeGrafter"/>
</dbReference>
<accession>V4BMR5</accession>
<evidence type="ECO:0008006" key="4">
    <source>
        <dbReference type="Google" id="ProtNLM"/>
    </source>
</evidence>
<dbReference type="OMA" id="MLDMIRG"/>
<dbReference type="HOGENOM" id="CLU_096507_3_1_1"/>
<dbReference type="OrthoDB" id="2372305at2759"/>
<feature type="region of interest" description="Disordered" evidence="1">
    <location>
        <begin position="175"/>
        <end position="207"/>
    </location>
</feature>
<dbReference type="STRING" id="225164.V4BMR5"/>
<evidence type="ECO:0000256" key="1">
    <source>
        <dbReference type="SAM" id="MobiDB-lite"/>
    </source>
</evidence>
<gene>
    <name evidence="2" type="ORF">LOTGIDRAFT_233804</name>
</gene>
<dbReference type="EMBL" id="KB202444">
    <property type="protein sequence ID" value="ESO90264.1"/>
    <property type="molecule type" value="Genomic_DNA"/>
</dbReference>
<name>V4BMR5_LOTGI</name>
<dbReference type="RefSeq" id="XP_009058941.1">
    <property type="nucleotide sequence ID" value="XM_009060693.1"/>
</dbReference>
<evidence type="ECO:0000313" key="2">
    <source>
        <dbReference type="EMBL" id="ESO90264.1"/>
    </source>
</evidence>
<dbReference type="PANTHER" id="PTHR16230">
    <property type="entry name" value="CAPPUCCINO"/>
    <property type="match status" value="1"/>
</dbReference>
<dbReference type="InterPro" id="IPR024857">
    <property type="entry name" value="Cappuccino"/>
</dbReference>
<keyword evidence="3" id="KW-1185">Reference proteome</keyword>
<reference evidence="2 3" key="1">
    <citation type="journal article" date="2013" name="Nature">
        <title>Insights into bilaterian evolution from three spiralian genomes.</title>
        <authorList>
            <person name="Simakov O."/>
            <person name="Marletaz F."/>
            <person name="Cho S.J."/>
            <person name="Edsinger-Gonzales E."/>
            <person name="Havlak P."/>
            <person name="Hellsten U."/>
            <person name="Kuo D.H."/>
            <person name="Larsson T."/>
            <person name="Lv J."/>
            <person name="Arendt D."/>
            <person name="Savage R."/>
            <person name="Osoegawa K."/>
            <person name="de Jong P."/>
            <person name="Grimwood J."/>
            <person name="Chapman J.A."/>
            <person name="Shapiro H."/>
            <person name="Aerts A."/>
            <person name="Otillar R.P."/>
            <person name="Terry A.Y."/>
            <person name="Boore J.L."/>
            <person name="Grigoriev I.V."/>
            <person name="Lindberg D.R."/>
            <person name="Seaver E.C."/>
            <person name="Weisblat D.A."/>
            <person name="Putnam N.H."/>
            <person name="Rokhsar D.S."/>
        </authorList>
    </citation>
    <scope>NUCLEOTIDE SEQUENCE [LARGE SCALE GENOMIC DNA]</scope>
</reference>
<proteinExistence type="predicted"/>
<evidence type="ECO:0000313" key="3">
    <source>
        <dbReference type="Proteomes" id="UP000030746"/>
    </source>
</evidence>
<dbReference type="CTD" id="20249357"/>
<protein>
    <recommendedName>
        <fullName evidence="4">Biogenesis of lysosome-related organelles complex 1 subunit 4</fullName>
    </recommendedName>
</protein>
<organism evidence="2 3">
    <name type="scientific">Lottia gigantea</name>
    <name type="common">Giant owl limpet</name>
    <dbReference type="NCBI Taxonomy" id="225164"/>
    <lineage>
        <taxon>Eukaryota</taxon>
        <taxon>Metazoa</taxon>
        <taxon>Spiralia</taxon>
        <taxon>Lophotrochozoa</taxon>
        <taxon>Mollusca</taxon>
        <taxon>Gastropoda</taxon>
        <taxon>Patellogastropoda</taxon>
        <taxon>Lottioidea</taxon>
        <taxon>Lottiidae</taxon>
        <taxon>Lottia</taxon>
    </lineage>
</organism>
<dbReference type="KEGG" id="lgi:LOTGIDRAFT_233804"/>
<dbReference type="PANTHER" id="PTHR16230:SF3">
    <property type="entry name" value="BIOGENESIS OF LYSOSOMAL ORGANELLES COMPLEX-1, SUBUNIT 4, CAPPUCCINO"/>
    <property type="match status" value="1"/>
</dbReference>
<feature type="compositionally biased region" description="Low complexity" evidence="1">
    <location>
        <begin position="193"/>
        <end position="207"/>
    </location>
</feature>
<sequence>MENETTNHENNSSHETEIQATVEQLVQEIAEDYRNYLNFDITKEQSKYYESIEGMLTKLEEFCGLVDLIRSDTNLCLNTTLPKIQEKCIEMRHVFDRINKLVQFVEVVKRDVNIIEEKVTQAEKDVGDSIGSGLIKKLSSIVGSKKSKEKKKVEYEEPLIFNTDQYFPKNSQTLLVEQPDIVNPSPTPDIANPSASSQTDQPSSTTS</sequence>